<feature type="chain" id="PRO_5036675761" description="Lipoprotein" evidence="1">
    <location>
        <begin position="21"/>
        <end position="133"/>
    </location>
</feature>
<dbReference type="InterPro" id="IPR039366">
    <property type="entry name" value="Pilotin"/>
</dbReference>
<dbReference type="AlphaFoldDB" id="A0A918NXN1"/>
<proteinExistence type="predicted"/>
<dbReference type="Pfam" id="PF09619">
    <property type="entry name" value="YscW"/>
    <property type="match status" value="1"/>
</dbReference>
<evidence type="ECO:0008006" key="4">
    <source>
        <dbReference type="Google" id="ProtNLM"/>
    </source>
</evidence>
<sequence>MRRGAFALIGGWLLPIVCHAWEPAALDGSVVLPAGAEVAGVGSVHVRLLDVSRADAPASLLAESIIEHPKSAPVAFSLVYDKAAAKPGGSYQIVAEVFGGGQLRLMKQESVDPASGAHPELRVERFGAGRSAP</sequence>
<reference evidence="2" key="2">
    <citation type="submission" date="2020-09" db="EMBL/GenBank/DDBJ databases">
        <authorList>
            <person name="Sun Q."/>
            <person name="Kim S."/>
        </authorList>
    </citation>
    <scope>NUCLEOTIDE SEQUENCE</scope>
    <source>
        <strain evidence="2">KCTC 32182</strain>
    </source>
</reference>
<dbReference type="Proteomes" id="UP000645257">
    <property type="component" value="Unassembled WGS sequence"/>
</dbReference>
<evidence type="ECO:0000313" key="3">
    <source>
        <dbReference type="Proteomes" id="UP000645257"/>
    </source>
</evidence>
<gene>
    <name evidence="2" type="ORF">GCM10011289_02150</name>
</gene>
<evidence type="ECO:0000313" key="2">
    <source>
        <dbReference type="EMBL" id="GGY03423.1"/>
    </source>
</evidence>
<protein>
    <recommendedName>
        <fullName evidence="4">Lipoprotein</fullName>
    </recommendedName>
</protein>
<keyword evidence="1" id="KW-0732">Signal</keyword>
<organism evidence="2 3">
    <name type="scientific">Paludibacterium paludis</name>
    <dbReference type="NCBI Taxonomy" id="1225769"/>
    <lineage>
        <taxon>Bacteria</taxon>
        <taxon>Pseudomonadati</taxon>
        <taxon>Pseudomonadota</taxon>
        <taxon>Betaproteobacteria</taxon>
        <taxon>Neisseriales</taxon>
        <taxon>Chromobacteriaceae</taxon>
        <taxon>Paludibacterium</taxon>
    </lineage>
</organism>
<keyword evidence="3" id="KW-1185">Reference proteome</keyword>
<dbReference type="RefSeq" id="WP_189530227.1">
    <property type="nucleotide sequence ID" value="NZ_BMYX01000001.1"/>
</dbReference>
<reference evidence="2" key="1">
    <citation type="journal article" date="2014" name="Int. J. Syst. Evol. Microbiol.">
        <title>Complete genome sequence of Corynebacterium casei LMG S-19264T (=DSM 44701T), isolated from a smear-ripened cheese.</title>
        <authorList>
            <consortium name="US DOE Joint Genome Institute (JGI-PGF)"/>
            <person name="Walter F."/>
            <person name="Albersmeier A."/>
            <person name="Kalinowski J."/>
            <person name="Ruckert C."/>
        </authorList>
    </citation>
    <scope>NUCLEOTIDE SEQUENCE</scope>
    <source>
        <strain evidence="2">KCTC 32182</strain>
    </source>
</reference>
<dbReference type="EMBL" id="BMYX01000001">
    <property type="protein sequence ID" value="GGY03423.1"/>
    <property type="molecule type" value="Genomic_DNA"/>
</dbReference>
<accession>A0A918NXN1</accession>
<evidence type="ECO:0000256" key="1">
    <source>
        <dbReference type="SAM" id="SignalP"/>
    </source>
</evidence>
<name>A0A918NXN1_9NEIS</name>
<comment type="caution">
    <text evidence="2">The sequence shown here is derived from an EMBL/GenBank/DDBJ whole genome shotgun (WGS) entry which is preliminary data.</text>
</comment>
<feature type="signal peptide" evidence="1">
    <location>
        <begin position="1"/>
        <end position="20"/>
    </location>
</feature>